<dbReference type="InterPro" id="IPR002734">
    <property type="entry name" value="RibDG_C"/>
</dbReference>
<reference evidence="2 3" key="1">
    <citation type="submission" date="2018-03" db="EMBL/GenBank/DDBJ databases">
        <title>Genomic Encyclopedia of Archaeal and Bacterial Type Strains, Phase II (KMG-II): from individual species to whole genera.</title>
        <authorList>
            <person name="Goeker M."/>
        </authorList>
    </citation>
    <scope>NUCLEOTIDE SEQUENCE [LARGE SCALE GENOMIC DNA]</scope>
    <source>
        <strain evidence="2 3">DSM 45348</strain>
    </source>
</reference>
<dbReference type="GO" id="GO:0009231">
    <property type="term" value="P:riboflavin biosynthetic process"/>
    <property type="evidence" value="ECO:0007669"/>
    <property type="project" value="InterPro"/>
</dbReference>
<dbReference type="Gene3D" id="3.40.430.10">
    <property type="entry name" value="Dihydrofolate Reductase, subunit A"/>
    <property type="match status" value="1"/>
</dbReference>
<evidence type="ECO:0000259" key="1">
    <source>
        <dbReference type="Pfam" id="PF01872"/>
    </source>
</evidence>
<dbReference type="Proteomes" id="UP000239209">
    <property type="component" value="Unassembled WGS sequence"/>
</dbReference>
<dbReference type="GO" id="GO:0008703">
    <property type="term" value="F:5-amino-6-(5-phosphoribosylamino)uracil reductase activity"/>
    <property type="evidence" value="ECO:0007669"/>
    <property type="project" value="InterPro"/>
</dbReference>
<sequence length="177" mass="19500">MGKLVAVSYVTLDGVFEEPAWSGPYFNDELGAWQDGNLREADALLLGRRTYEGFKAAWPQMEASTGDFGKRMNTMPKYVATTTLAEPEWNATFLRGEVAGAVAELKAGPGSLLLNGSAELLNYLTRHNLVDEYRIMVYPVVVGEGRRLWHEGTKVALRHTGTWTTTTGVEVVTYVPA</sequence>
<feature type="domain" description="Bacterial bifunctional deaminase-reductase C-terminal" evidence="1">
    <location>
        <begin position="4"/>
        <end position="169"/>
    </location>
</feature>
<dbReference type="EMBL" id="PVZG01000032">
    <property type="protein sequence ID" value="PRY19509.1"/>
    <property type="molecule type" value="Genomic_DNA"/>
</dbReference>
<accession>A0A2T0REE2</accession>
<dbReference type="AlphaFoldDB" id="A0A2T0REE2"/>
<name>A0A2T0REE2_9ACTN</name>
<comment type="caution">
    <text evidence="2">The sequence shown here is derived from an EMBL/GenBank/DDBJ whole genome shotgun (WGS) entry which is preliminary data.</text>
</comment>
<dbReference type="InterPro" id="IPR024072">
    <property type="entry name" value="DHFR-like_dom_sf"/>
</dbReference>
<gene>
    <name evidence="2" type="ORF">CLV70_13238</name>
</gene>
<dbReference type="PANTHER" id="PTHR38011">
    <property type="entry name" value="DIHYDROFOLATE REDUCTASE FAMILY PROTEIN (AFU_ORTHOLOGUE AFUA_8G06820)"/>
    <property type="match status" value="1"/>
</dbReference>
<protein>
    <submittedName>
        <fullName evidence="2">Dihydrofolate reductase</fullName>
    </submittedName>
</protein>
<dbReference type="InterPro" id="IPR050765">
    <property type="entry name" value="Riboflavin_Biosynth_HTPR"/>
</dbReference>
<dbReference type="OrthoDB" id="3471694at2"/>
<dbReference type="PANTHER" id="PTHR38011:SF11">
    <property type="entry name" value="2,5-DIAMINO-6-RIBOSYLAMINO-4(3H)-PYRIMIDINONE 5'-PHOSPHATE REDUCTASE"/>
    <property type="match status" value="1"/>
</dbReference>
<dbReference type="SUPFAM" id="SSF53597">
    <property type="entry name" value="Dihydrofolate reductase-like"/>
    <property type="match status" value="1"/>
</dbReference>
<evidence type="ECO:0000313" key="3">
    <source>
        <dbReference type="Proteomes" id="UP000239209"/>
    </source>
</evidence>
<evidence type="ECO:0000313" key="2">
    <source>
        <dbReference type="EMBL" id="PRY19509.1"/>
    </source>
</evidence>
<dbReference type="Pfam" id="PF01872">
    <property type="entry name" value="RibD_C"/>
    <property type="match status" value="1"/>
</dbReference>
<dbReference type="RefSeq" id="WP_106131069.1">
    <property type="nucleotide sequence ID" value="NZ_PVZG01000032.1"/>
</dbReference>
<proteinExistence type="predicted"/>
<organism evidence="2 3">
    <name type="scientific">Pseudosporangium ferrugineum</name>
    <dbReference type="NCBI Taxonomy" id="439699"/>
    <lineage>
        <taxon>Bacteria</taxon>
        <taxon>Bacillati</taxon>
        <taxon>Actinomycetota</taxon>
        <taxon>Actinomycetes</taxon>
        <taxon>Micromonosporales</taxon>
        <taxon>Micromonosporaceae</taxon>
        <taxon>Pseudosporangium</taxon>
    </lineage>
</organism>
<keyword evidence="3" id="KW-1185">Reference proteome</keyword>